<reference evidence="4 5" key="1">
    <citation type="submission" date="2016-11" db="EMBL/GenBank/DDBJ databases">
        <authorList>
            <person name="Manzoor S."/>
        </authorList>
    </citation>
    <scope>NUCLEOTIDE SEQUENCE [LARGE SCALE GENOMIC DNA]</scope>
    <source>
        <strain evidence="4">Clostridium ultunense strain Esp</strain>
    </source>
</reference>
<evidence type="ECO:0000259" key="3">
    <source>
        <dbReference type="Pfam" id="PF03816"/>
    </source>
</evidence>
<organism evidence="4 5">
    <name type="scientific">[Clostridium] ultunense Esp</name>
    <dbReference type="NCBI Taxonomy" id="1288971"/>
    <lineage>
        <taxon>Bacteria</taxon>
        <taxon>Bacillati</taxon>
        <taxon>Bacillota</taxon>
        <taxon>Tissierellia</taxon>
        <taxon>Tissierellales</taxon>
        <taxon>Tepidimicrobiaceae</taxon>
        <taxon>Schnuerera</taxon>
    </lineage>
</organism>
<dbReference type="Pfam" id="PF03816">
    <property type="entry name" value="LytR_cpsA_psr"/>
    <property type="match status" value="1"/>
</dbReference>
<protein>
    <submittedName>
        <fullName evidence="4">Cell envelope-related transcriptional attenuator</fullName>
    </submittedName>
</protein>
<proteinExistence type="inferred from homology"/>
<accession>M1ZLK2</accession>
<keyword evidence="2" id="KW-0472">Membrane</keyword>
<feature type="domain" description="Cell envelope-related transcriptional attenuator" evidence="3">
    <location>
        <begin position="85"/>
        <end position="244"/>
    </location>
</feature>
<dbReference type="EMBL" id="LT669839">
    <property type="protein sequence ID" value="SHD78408.1"/>
    <property type="molecule type" value="Genomic_DNA"/>
</dbReference>
<dbReference type="PANTHER" id="PTHR33392:SF6">
    <property type="entry name" value="POLYISOPRENYL-TEICHOIC ACID--PEPTIDOGLYCAN TEICHOIC ACID TRANSFERASE TAGU"/>
    <property type="match status" value="1"/>
</dbReference>
<keyword evidence="5" id="KW-1185">Reference proteome</keyword>
<name>M1ZLK2_9FIRM</name>
<feature type="transmembrane region" description="Helical" evidence="2">
    <location>
        <begin position="7"/>
        <end position="27"/>
    </location>
</feature>
<dbReference type="HOGENOM" id="CLU_016455_5_2_9"/>
<evidence type="ECO:0000256" key="2">
    <source>
        <dbReference type="SAM" id="Phobius"/>
    </source>
</evidence>
<gene>
    <name evidence="4" type="ORF">CUESP1_3080</name>
</gene>
<evidence type="ECO:0000256" key="1">
    <source>
        <dbReference type="ARBA" id="ARBA00006068"/>
    </source>
</evidence>
<dbReference type="NCBIfam" id="TIGR00350">
    <property type="entry name" value="lytR_cpsA_psr"/>
    <property type="match status" value="1"/>
</dbReference>
<evidence type="ECO:0000313" key="5">
    <source>
        <dbReference type="Proteomes" id="UP000245423"/>
    </source>
</evidence>
<dbReference type="InterPro" id="IPR050922">
    <property type="entry name" value="LytR/CpsA/Psr_CW_biosynth"/>
</dbReference>
<sequence>MKTFWKVFIVSFIFFFVAIFLGSYSYLKSNEYRLGSNISSKESRIDEESSIEKTTPTIRSYSSLAEAFKDSNRINLILLGMEDIRTDTIIFATFNPKSKQVNTISIPRDTYIHRRGYNQGEQRKINAIYGDHGVEGVKKAVSHILEGVPIHHYIMIDYEGVENIIDSIGGVEVMVPFHMKYEDPTADPPLNIDIKEGKQVLNGKKSLDFLRYRKGNNNQGGYIDGDLGRIKAQQQFLQSFTDKVLTYRLPIVIKKGFDHINTDIKLFEGLAYSRKALGIKRDDFTFITLPGKPELKKVNGKILSYFIFEPSEINKVLEEIYNVK</sequence>
<keyword evidence="2" id="KW-0812">Transmembrane</keyword>
<dbReference type="InterPro" id="IPR004474">
    <property type="entry name" value="LytR_CpsA_psr"/>
</dbReference>
<dbReference type="Proteomes" id="UP000245423">
    <property type="component" value="Chromosome 1"/>
</dbReference>
<dbReference type="Gene3D" id="3.40.630.190">
    <property type="entry name" value="LCP protein"/>
    <property type="match status" value="1"/>
</dbReference>
<dbReference type="OrthoDB" id="305468at2"/>
<keyword evidence="2" id="KW-1133">Transmembrane helix</keyword>
<dbReference type="RefSeq" id="WP_005587633.1">
    <property type="nucleotide sequence ID" value="NZ_LT669839.1"/>
</dbReference>
<comment type="similarity">
    <text evidence="1">Belongs to the LytR/CpsA/Psr (LCP) family.</text>
</comment>
<dbReference type="PANTHER" id="PTHR33392">
    <property type="entry name" value="POLYISOPRENYL-TEICHOIC ACID--PEPTIDOGLYCAN TEICHOIC ACID TRANSFERASE TAGU"/>
    <property type="match status" value="1"/>
</dbReference>
<evidence type="ECO:0000313" key="4">
    <source>
        <dbReference type="EMBL" id="SHD78408.1"/>
    </source>
</evidence>
<dbReference type="AlphaFoldDB" id="M1ZLK2"/>